<feature type="region of interest" description="Disordered" evidence="1">
    <location>
        <begin position="475"/>
        <end position="498"/>
    </location>
</feature>
<evidence type="ECO:0000313" key="3">
    <source>
        <dbReference type="EMBL" id="KAJ8872325.1"/>
    </source>
</evidence>
<feature type="region of interest" description="Disordered" evidence="1">
    <location>
        <begin position="238"/>
        <end position="265"/>
    </location>
</feature>
<feature type="compositionally biased region" description="Basic and acidic residues" evidence="1">
    <location>
        <begin position="44"/>
        <end position="53"/>
    </location>
</feature>
<dbReference type="Proteomes" id="UP001159363">
    <property type="component" value="Chromosome 10"/>
</dbReference>
<organism evidence="3 4">
    <name type="scientific">Dryococelus australis</name>
    <dbReference type="NCBI Taxonomy" id="614101"/>
    <lineage>
        <taxon>Eukaryota</taxon>
        <taxon>Metazoa</taxon>
        <taxon>Ecdysozoa</taxon>
        <taxon>Arthropoda</taxon>
        <taxon>Hexapoda</taxon>
        <taxon>Insecta</taxon>
        <taxon>Pterygota</taxon>
        <taxon>Neoptera</taxon>
        <taxon>Polyneoptera</taxon>
        <taxon>Phasmatodea</taxon>
        <taxon>Verophasmatodea</taxon>
        <taxon>Anareolatae</taxon>
        <taxon>Phasmatidae</taxon>
        <taxon>Eurycanthinae</taxon>
        <taxon>Dryococelus</taxon>
    </lineage>
</organism>
<feature type="transmembrane region" description="Helical" evidence="2">
    <location>
        <begin position="566"/>
        <end position="588"/>
    </location>
</feature>
<keyword evidence="2" id="KW-0472">Membrane</keyword>
<dbReference type="EMBL" id="JARBHB010000011">
    <property type="protein sequence ID" value="KAJ8872325.1"/>
    <property type="molecule type" value="Genomic_DNA"/>
</dbReference>
<feature type="non-terminal residue" evidence="3">
    <location>
        <position position="803"/>
    </location>
</feature>
<gene>
    <name evidence="3" type="ORF">PR048_025929</name>
</gene>
<comment type="caution">
    <text evidence="3">The sequence shown here is derived from an EMBL/GenBank/DDBJ whole genome shotgun (WGS) entry which is preliminary data.</text>
</comment>
<evidence type="ECO:0000256" key="2">
    <source>
        <dbReference type="SAM" id="Phobius"/>
    </source>
</evidence>
<proteinExistence type="predicted"/>
<feature type="region of interest" description="Disordered" evidence="1">
    <location>
        <begin position="38"/>
        <end position="106"/>
    </location>
</feature>
<keyword evidence="2" id="KW-1133">Transmembrane helix</keyword>
<keyword evidence="2" id="KW-0812">Transmembrane</keyword>
<evidence type="ECO:0000313" key="4">
    <source>
        <dbReference type="Proteomes" id="UP001159363"/>
    </source>
</evidence>
<name>A0ABQ9GJW9_9NEOP</name>
<accession>A0ABQ9GJW9</accession>
<evidence type="ECO:0008006" key="5">
    <source>
        <dbReference type="Google" id="ProtNLM"/>
    </source>
</evidence>
<reference evidence="3 4" key="1">
    <citation type="submission" date="2023-02" db="EMBL/GenBank/DDBJ databases">
        <title>LHISI_Scaffold_Assembly.</title>
        <authorList>
            <person name="Stuart O.P."/>
            <person name="Cleave R."/>
            <person name="Magrath M.J.L."/>
            <person name="Mikheyev A.S."/>
        </authorList>
    </citation>
    <scope>NUCLEOTIDE SEQUENCE [LARGE SCALE GENOMIC DNA]</scope>
    <source>
        <strain evidence="3">Daus_M_001</strain>
        <tissue evidence="3">Leg muscle</tissue>
    </source>
</reference>
<feature type="compositionally biased region" description="Basic and acidic residues" evidence="1">
    <location>
        <begin position="256"/>
        <end position="265"/>
    </location>
</feature>
<evidence type="ECO:0000256" key="1">
    <source>
        <dbReference type="SAM" id="MobiDB-lite"/>
    </source>
</evidence>
<protein>
    <recommendedName>
        <fullName evidence="5">Transmembrane protein</fullName>
    </recommendedName>
</protein>
<sequence>MRWTDLAGCAQLISVSQHGTAFLPTRLAKMASEVWSSAGMQGRGKQDIPEKTRRTIGAIPTRGNPGGDPAGGRTVVGGSSLATTPPRNSRSRRLHPTSKTSSRDLKRQLNNRGSCWWSCPLAAMTLTRTEMDVVGRTRKQLFASCCYAYAIISVLAPQFLALRWRQSLGGAACRPGVQICCGVCCWRDSALTLTLTLTQPGREGDACEVTAGDRPGKCPSANVPVRVMEVNMERRWNEGVGETGDPRENPPTNGIVRRDSHLRKSGDPAGLDSTFLCTLEPQMFDHWLLPKRVASVTSHRAVSTSYLLPCKSAIGLESSRTCRVVAVQLNRATGYNQQHVAGTNDCTGPGVDTVSSNLSPDVARATADDLVTFACGGSQVVQGLESNEDAGPLSSYYSLLGHPRNGFGPIGNNLRETGPITFNQVEREKCVLTAAEANGKVAPAPTFIVRHEQVSQKGRDITHLCSSQWRNDANSSMVKRDEDGAAPECNGGRKREIPDEIRRPAASPAGFPYPSSRCVTEKQLSRASHSSRVYPASRNGDVLSETRVSRLAPMRGRAAGRMWRRLAVVLFATLGACFMAATCLKAPVMPSVRARRSILEPIVDDYSTRPFYDRADTTFGDRRTLHVVRRFYSTATMSLRSHAYTAIYHQSDRLNVKATANGVTTPARVYTVRSVRTSSVAAYCRAVVVCWLASDWLVTFVALSLLQRRGETAAKLSGNDIIIPCCPVWCKKQSLVILYEIQSSHFTFDKHCARIQNYAAGKGDIVLIRPPPPIPPRYRFLCLKHTNTPRNSAAAFKTYSPRN</sequence>
<keyword evidence="4" id="KW-1185">Reference proteome</keyword>